<gene>
    <name evidence="2" type="ORF">ACFQGP_01515</name>
</gene>
<dbReference type="EMBL" id="JBHSSL010000014">
    <property type="protein sequence ID" value="MFC6169264.1"/>
    <property type="molecule type" value="Genomic_DNA"/>
</dbReference>
<evidence type="ECO:0000259" key="1">
    <source>
        <dbReference type="Pfam" id="PF08878"/>
    </source>
</evidence>
<sequence length="282" mass="31934">MADDPLYVQCYCAIDHVKSNESLNIDLVNINVPFDDEKLLKEWAVNFRRKFISDDDLIEELEDTGINEPLDYLLSRIYPTLGDNFANSVRIGDFGEVLVAEYLMFLEQYWVPTLFTRYYGKPNKDKSTMGSDIFAIKFADDSGENPNDELCICEVKTGFSGTAKSRLQNAIDGSNKDDLSQIDLRVSASLGASKLGLKHNQNGSPFNYKKIARFENPIERPYNNQYLAAAVVDDTILKFNKLKEVTVGFSKHKKNLRMITFHGIDLRKLLNALYGELGGEQS</sequence>
<feature type="domain" description="Anti-bacteriophage protein A/HamA C-terminal" evidence="1">
    <location>
        <begin position="17"/>
        <end position="275"/>
    </location>
</feature>
<keyword evidence="3" id="KW-1185">Reference proteome</keyword>
<name>A0ABW1RCA6_9LACO</name>
<evidence type="ECO:0000313" key="2">
    <source>
        <dbReference type="EMBL" id="MFC6169264.1"/>
    </source>
</evidence>
<comment type="caution">
    <text evidence="2">The sequence shown here is derived from an EMBL/GenBank/DDBJ whole genome shotgun (WGS) entry which is preliminary data.</text>
</comment>
<dbReference type="RefSeq" id="WP_125552313.1">
    <property type="nucleotide sequence ID" value="NZ_JBHSSL010000014.1"/>
</dbReference>
<proteinExistence type="predicted"/>
<organism evidence="2 3">
    <name type="scientific">Loigolactobacillus jiayinensis</name>
    <dbReference type="NCBI Taxonomy" id="2486016"/>
    <lineage>
        <taxon>Bacteria</taxon>
        <taxon>Bacillati</taxon>
        <taxon>Bacillota</taxon>
        <taxon>Bacilli</taxon>
        <taxon>Lactobacillales</taxon>
        <taxon>Lactobacillaceae</taxon>
        <taxon>Loigolactobacillus</taxon>
    </lineage>
</organism>
<protein>
    <recommendedName>
        <fullName evidence="1">Anti-bacteriophage protein A/HamA C-terminal domain-containing protein</fullName>
    </recommendedName>
</protein>
<dbReference type="Pfam" id="PF08878">
    <property type="entry name" value="HamA"/>
    <property type="match status" value="1"/>
</dbReference>
<accession>A0ABW1RCA6</accession>
<reference evidence="3" key="1">
    <citation type="journal article" date="2019" name="Int. J. Syst. Evol. Microbiol.">
        <title>The Global Catalogue of Microorganisms (GCM) 10K type strain sequencing project: providing services to taxonomists for standard genome sequencing and annotation.</title>
        <authorList>
            <consortium name="The Broad Institute Genomics Platform"/>
            <consortium name="The Broad Institute Genome Sequencing Center for Infectious Disease"/>
            <person name="Wu L."/>
            <person name="Ma J."/>
        </authorList>
    </citation>
    <scope>NUCLEOTIDE SEQUENCE [LARGE SCALE GENOMIC DNA]</scope>
    <source>
        <strain evidence="3">CCM 8904</strain>
    </source>
</reference>
<dbReference type="InterPro" id="IPR014976">
    <property type="entry name" value="AbpA_HamA_C"/>
</dbReference>
<evidence type="ECO:0000313" key="3">
    <source>
        <dbReference type="Proteomes" id="UP001596289"/>
    </source>
</evidence>
<dbReference type="Proteomes" id="UP001596289">
    <property type="component" value="Unassembled WGS sequence"/>
</dbReference>